<dbReference type="EMBL" id="JAVDTR010000007">
    <property type="protein sequence ID" value="MDR6724496.1"/>
    <property type="molecule type" value="Genomic_DNA"/>
</dbReference>
<organism evidence="9 10">
    <name type="scientific">Paenibacillus amylolyticus</name>
    <dbReference type="NCBI Taxonomy" id="1451"/>
    <lineage>
        <taxon>Bacteria</taxon>
        <taxon>Bacillati</taxon>
        <taxon>Bacillota</taxon>
        <taxon>Bacilli</taxon>
        <taxon>Bacillales</taxon>
        <taxon>Paenibacillaceae</taxon>
        <taxon>Paenibacillus</taxon>
    </lineage>
</organism>
<evidence type="ECO:0000256" key="3">
    <source>
        <dbReference type="ARBA" id="ARBA00022475"/>
    </source>
</evidence>
<feature type="transmembrane region" description="Helical" evidence="7">
    <location>
        <begin position="20"/>
        <end position="42"/>
    </location>
</feature>
<dbReference type="AlphaFoldDB" id="A0AAP5H3V4"/>
<comment type="similarity">
    <text evidence="7">Belongs to the binding-protein-dependent transport system permease family.</text>
</comment>
<reference evidence="9" key="1">
    <citation type="submission" date="2023-07" db="EMBL/GenBank/DDBJ databases">
        <title>Sorghum-associated microbial communities from plants grown in Nebraska, USA.</title>
        <authorList>
            <person name="Schachtman D."/>
        </authorList>
    </citation>
    <scope>NUCLEOTIDE SEQUENCE</scope>
    <source>
        <strain evidence="9">BE80</strain>
    </source>
</reference>
<sequence>MELKGTRKRRFSTGAYHMMLLPAVILVLIYSYGPIVGIVIAFQDFIPSNGWFNSEWIGFDNFKYVFGMPDTMQVIGNTLFISLLKMIVGIIFPLGLAILLNEVKNVVFKRTVQTVVYMPYFISWIILSGILIDILSPSGGIINNFLGLFGFEPIYFLGDGAWFRFVIVASHIWKELGFDTIVYLAAILSIDKSLYEAASLDGAGHIKQMWHITLPGMKPIIVLLSVLSLGNILNAGFDQVFNLYSPQVYSSADILDTYVFRIGMEQMQYGVATAVGLFKSFVSFIFICTSYLLAYKLANYRIF</sequence>
<dbReference type="InterPro" id="IPR000515">
    <property type="entry name" value="MetI-like"/>
</dbReference>
<gene>
    <name evidence="9" type="ORF">J2W91_002964</name>
</gene>
<comment type="caution">
    <text evidence="9">The sequence shown here is derived from an EMBL/GenBank/DDBJ whole genome shotgun (WGS) entry which is preliminary data.</text>
</comment>
<evidence type="ECO:0000256" key="4">
    <source>
        <dbReference type="ARBA" id="ARBA00022692"/>
    </source>
</evidence>
<feature type="domain" description="ABC transmembrane type-1" evidence="8">
    <location>
        <begin position="75"/>
        <end position="290"/>
    </location>
</feature>
<evidence type="ECO:0000313" key="9">
    <source>
        <dbReference type="EMBL" id="MDR6724496.1"/>
    </source>
</evidence>
<keyword evidence="4 7" id="KW-0812">Transmembrane</keyword>
<dbReference type="Gene3D" id="1.10.3720.10">
    <property type="entry name" value="MetI-like"/>
    <property type="match status" value="1"/>
</dbReference>
<dbReference type="GO" id="GO:0055085">
    <property type="term" value="P:transmembrane transport"/>
    <property type="evidence" value="ECO:0007669"/>
    <property type="project" value="InterPro"/>
</dbReference>
<feature type="transmembrane region" description="Helical" evidence="7">
    <location>
        <begin position="121"/>
        <end position="142"/>
    </location>
</feature>
<evidence type="ECO:0000256" key="5">
    <source>
        <dbReference type="ARBA" id="ARBA00022989"/>
    </source>
</evidence>
<keyword evidence="6 7" id="KW-0472">Membrane</keyword>
<accession>A0AAP5H3V4</accession>
<dbReference type="Proteomes" id="UP001254832">
    <property type="component" value="Unassembled WGS sequence"/>
</dbReference>
<keyword evidence="2 7" id="KW-0813">Transport</keyword>
<feature type="transmembrane region" description="Helical" evidence="7">
    <location>
        <begin position="154"/>
        <end position="173"/>
    </location>
</feature>
<dbReference type="PANTHER" id="PTHR43227:SF11">
    <property type="entry name" value="BLL4140 PROTEIN"/>
    <property type="match status" value="1"/>
</dbReference>
<proteinExistence type="inferred from homology"/>
<evidence type="ECO:0000256" key="2">
    <source>
        <dbReference type="ARBA" id="ARBA00022448"/>
    </source>
</evidence>
<dbReference type="InterPro" id="IPR035906">
    <property type="entry name" value="MetI-like_sf"/>
</dbReference>
<keyword evidence="3" id="KW-1003">Cell membrane</keyword>
<comment type="subcellular location">
    <subcellularLocation>
        <location evidence="1 7">Cell membrane</location>
        <topology evidence="1 7">Multi-pass membrane protein</topology>
    </subcellularLocation>
</comment>
<dbReference type="GO" id="GO:0005886">
    <property type="term" value="C:plasma membrane"/>
    <property type="evidence" value="ECO:0007669"/>
    <property type="project" value="UniProtKB-SubCell"/>
</dbReference>
<dbReference type="PROSITE" id="PS50928">
    <property type="entry name" value="ABC_TM1"/>
    <property type="match status" value="1"/>
</dbReference>
<protein>
    <submittedName>
        <fullName evidence="9">Aldouronate transport system permease protein</fullName>
    </submittedName>
</protein>
<keyword evidence="5 7" id="KW-1133">Transmembrane helix</keyword>
<evidence type="ECO:0000313" key="10">
    <source>
        <dbReference type="Proteomes" id="UP001254832"/>
    </source>
</evidence>
<dbReference type="RefSeq" id="WP_310140797.1">
    <property type="nucleotide sequence ID" value="NZ_JAVDTR010000007.1"/>
</dbReference>
<evidence type="ECO:0000256" key="1">
    <source>
        <dbReference type="ARBA" id="ARBA00004651"/>
    </source>
</evidence>
<evidence type="ECO:0000256" key="6">
    <source>
        <dbReference type="ARBA" id="ARBA00023136"/>
    </source>
</evidence>
<evidence type="ECO:0000259" key="8">
    <source>
        <dbReference type="PROSITE" id="PS50928"/>
    </source>
</evidence>
<feature type="transmembrane region" description="Helical" evidence="7">
    <location>
        <begin position="79"/>
        <end position="100"/>
    </location>
</feature>
<dbReference type="InterPro" id="IPR050809">
    <property type="entry name" value="UgpAE/MalFG_permease"/>
</dbReference>
<dbReference type="SUPFAM" id="SSF161098">
    <property type="entry name" value="MetI-like"/>
    <property type="match status" value="1"/>
</dbReference>
<name>A0AAP5H3V4_PAEAM</name>
<dbReference type="CDD" id="cd06261">
    <property type="entry name" value="TM_PBP2"/>
    <property type="match status" value="1"/>
</dbReference>
<dbReference type="PANTHER" id="PTHR43227">
    <property type="entry name" value="BLL4140 PROTEIN"/>
    <property type="match status" value="1"/>
</dbReference>
<dbReference type="Pfam" id="PF00528">
    <property type="entry name" value="BPD_transp_1"/>
    <property type="match status" value="1"/>
</dbReference>
<feature type="transmembrane region" description="Helical" evidence="7">
    <location>
        <begin position="269"/>
        <end position="294"/>
    </location>
</feature>
<evidence type="ECO:0000256" key="7">
    <source>
        <dbReference type="RuleBase" id="RU363032"/>
    </source>
</evidence>
<feature type="transmembrane region" description="Helical" evidence="7">
    <location>
        <begin position="219"/>
        <end position="237"/>
    </location>
</feature>